<name>A0ABR4XNP8_9LACO</name>
<dbReference type="CDD" id="cd00085">
    <property type="entry name" value="HNHc"/>
    <property type="match status" value="1"/>
</dbReference>
<proteinExistence type="predicted"/>
<evidence type="ECO:0000259" key="1">
    <source>
        <dbReference type="Pfam" id="PF01844"/>
    </source>
</evidence>
<organism evidence="2 3">
    <name type="scientific">Oenococcus alcoholitolerans</name>
    <dbReference type="NCBI Taxonomy" id="931074"/>
    <lineage>
        <taxon>Bacteria</taxon>
        <taxon>Bacillati</taxon>
        <taxon>Bacillota</taxon>
        <taxon>Bacilli</taxon>
        <taxon>Lactobacillales</taxon>
        <taxon>Lactobacillaceae</taxon>
        <taxon>Oenococcus</taxon>
    </lineage>
</organism>
<protein>
    <recommendedName>
        <fullName evidence="1">HNH domain-containing protein</fullName>
    </recommendedName>
</protein>
<evidence type="ECO:0000313" key="3">
    <source>
        <dbReference type="Proteomes" id="UP000030023"/>
    </source>
</evidence>
<sequence length="81" mass="9527">MHDRVTQTKIVDHRVPITFDLKKVDDVTNLDVICPKCHYLKDKFEAKYYGSAQGFSKNNVPELTEIKLIDYYMNHLDQIPK</sequence>
<dbReference type="Proteomes" id="UP000030023">
    <property type="component" value="Unassembled WGS sequence"/>
</dbReference>
<keyword evidence="3" id="KW-1185">Reference proteome</keyword>
<feature type="domain" description="HNH" evidence="1">
    <location>
        <begin position="5"/>
        <end position="41"/>
    </location>
</feature>
<dbReference type="EMBL" id="AXCV01000600">
    <property type="protein sequence ID" value="KGO22201.1"/>
    <property type="molecule type" value="Genomic_DNA"/>
</dbReference>
<gene>
    <name evidence="2" type="ORF">Q757_09675</name>
</gene>
<comment type="caution">
    <text evidence="2">The sequence shown here is derived from an EMBL/GenBank/DDBJ whole genome shotgun (WGS) entry which is preliminary data.</text>
</comment>
<reference evidence="2 3" key="1">
    <citation type="journal article" date="2014" name="Antonie Van Leeuwenhoek">
        <title>Oenococcus alcoholitolerans sp. nov., a lactic acid bacteria isolated from cachaca and ethanol fermentation processes.</title>
        <authorList>
            <person name="Badotti F."/>
            <person name="Moreira A.P."/>
            <person name="Tonon L.A."/>
            <person name="de Lucena B.T."/>
            <person name="Gomes Fde C."/>
            <person name="Kruger R."/>
            <person name="Thompson C.C."/>
            <person name="de Morais M.A.Jr."/>
            <person name="Rosa C.A."/>
            <person name="Thompson F.L."/>
        </authorList>
    </citation>
    <scope>NUCLEOTIDE SEQUENCE [LARGE SCALE GENOMIC DNA]</scope>
    <source>
        <strain evidence="2 3">UFRJ-M7.2.18</strain>
    </source>
</reference>
<evidence type="ECO:0000313" key="2">
    <source>
        <dbReference type="EMBL" id="KGO22201.1"/>
    </source>
</evidence>
<dbReference type="Pfam" id="PF01844">
    <property type="entry name" value="HNH"/>
    <property type="match status" value="1"/>
</dbReference>
<dbReference type="InterPro" id="IPR003615">
    <property type="entry name" value="HNH_nuc"/>
</dbReference>
<dbReference type="InterPro" id="IPR002711">
    <property type="entry name" value="HNH"/>
</dbReference>
<accession>A0ABR4XNP8</accession>